<dbReference type="STRING" id="1799789.AX660_12305"/>
<protein>
    <recommendedName>
        <fullName evidence="3">Bacteriocin-protection protein</fullName>
    </recommendedName>
</protein>
<sequence>MPLPKNDNIQAFATATEFALWLHENHESQNELWLKIFKKASGVPSITWDEAVLECLCWGWIDGVKKSLDDSAYMQRVTPRRPKSIWSKRNCEHVERLIAEHKMQESGLRHVRAAQADGRWDAAYAPSSEMVIPDDFLEALEQNVKAKACFSTLNKSSKYTISYGLETAKKAETRQKRFDKFLHMLEKNEKPR</sequence>
<dbReference type="Proteomes" id="UP000070299">
    <property type="component" value="Unassembled WGS sequence"/>
</dbReference>
<proteinExistence type="predicted"/>
<dbReference type="Pfam" id="PF13376">
    <property type="entry name" value="OmdA"/>
    <property type="match status" value="1"/>
</dbReference>
<accession>A0A136A139</accession>
<evidence type="ECO:0008006" key="3">
    <source>
        <dbReference type="Google" id="ProtNLM"/>
    </source>
</evidence>
<dbReference type="EMBL" id="LSNE01000005">
    <property type="protein sequence ID" value="KXI28956.1"/>
    <property type="molecule type" value="Genomic_DNA"/>
</dbReference>
<evidence type="ECO:0000313" key="1">
    <source>
        <dbReference type="EMBL" id="KXI28956.1"/>
    </source>
</evidence>
<name>A0A136A139_9ALTE</name>
<dbReference type="AlphaFoldDB" id="A0A136A139"/>
<dbReference type="OrthoDB" id="9796999at2"/>
<evidence type="ECO:0000313" key="2">
    <source>
        <dbReference type="Proteomes" id="UP000070299"/>
    </source>
</evidence>
<reference evidence="2" key="1">
    <citation type="submission" date="2016-02" db="EMBL/GenBank/DDBJ databases">
        <authorList>
            <person name="Schultz-Johansen M."/>
            <person name="Glaring M.A."/>
            <person name="Bech P.K."/>
            <person name="Stougaard P."/>
        </authorList>
    </citation>
    <scope>NUCLEOTIDE SEQUENCE [LARGE SCALE GENOMIC DNA]</scope>
    <source>
        <strain evidence="2">S66</strain>
    </source>
</reference>
<comment type="caution">
    <text evidence="1">The sequence shown here is derived from an EMBL/GenBank/DDBJ whole genome shotgun (WGS) entry which is preliminary data.</text>
</comment>
<organism evidence="1 2">
    <name type="scientific">Paraglaciecola hydrolytica</name>
    <dbReference type="NCBI Taxonomy" id="1799789"/>
    <lineage>
        <taxon>Bacteria</taxon>
        <taxon>Pseudomonadati</taxon>
        <taxon>Pseudomonadota</taxon>
        <taxon>Gammaproteobacteria</taxon>
        <taxon>Alteromonadales</taxon>
        <taxon>Alteromonadaceae</taxon>
        <taxon>Paraglaciecola</taxon>
    </lineage>
</organism>
<keyword evidence="2" id="KW-1185">Reference proteome</keyword>
<dbReference type="RefSeq" id="WP_068375873.1">
    <property type="nucleotide sequence ID" value="NZ_LSNE01000005.1"/>
</dbReference>
<gene>
    <name evidence="1" type="ORF">AX660_12305</name>
</gene>